<dbReference type="GeneID" id="71926389"/>
<accession>A0A8U0A118</accession>
<dbReference type="Proteomes" id="UP000831768">
    <property type="component" value="Chromosome"/>
</dbReference>
<protein>
    <submittedName>
        <fullName evidence="3">Universal stress protein</fullName>
    </submittedName>
</protein>
<dbReference type="InterPro" id="IPR014729">
    <property type="entry name" value="Rossmann-like_a/b/a_fold"/>
</dbReference>
<dbReference type="PANTHER" id="PTHR46268:SF6">
    <property type="entry name" value="UNIVERSAL STRESS PROTEIN UP12"/>
    <property type="match status" value="1"/>
</dbReference>
<dbReference type="EMBL" id="CP096019">
    <property type="protein sequence ID" value="UPM42861.1"/>
    <property type="molecule type" value="Genomic_DNA"/>
</dbReference>
<dbReference type="RefSeq" id="WP_247993532.1">
    <property type="nucleotide sequence ID" value="NZ_CP096019.1"/>
</dbReference>
<dbReference type="SUPFAM" id="SSF52402">
    <property type="entry name" value="Adenine nucleotide alpha hydrolases-like"/>
    <property type="match status" value="2"/>
</dbReference>
<proteinExistence type="inferred from homology"/>
<gene>
    <name evidence="3" type="ORF">MW046_00040</name>
</gene>
<dbReference type="KEGG" id="haad:MW046_00040"/>
<comment type="similarity">
    <text evidence="1">Belongs to the universal stress protein A family.</text>
</comment>
<dbReference type="CDD" id="cd00293">
    <property type="entry name" value="USP-like"/>
    <property type="match status" value="2"/>
</dbReference>
<dbReference type="PANTHER" id="PTHR46268">
    <property type="entry name" value="STRESS RESPONSE PROTEIN NHAX"/>
    <property type="match status" value="1"/>
</dbReference>
<evidence type="ECO:0000313" key="3">
    <source>
        <dbReference type="EMBL" id="UPM42861.1"/>
    </source>
</evidence>
<dbReference type="Pfam" id="PF00582">
    <property type="entry name" value="Usp"/>
    <property type="match status" value="2"/>
</dbReference>
<dbReference type="PRINTS" id="PR01438">
    <property type="entry name" value="UNVRSLSTRESS"/>
</dbReference>
<dbReference type="Gene3D" id="3.40.50.620">
    <property type="entry name" value="HUPs"/>
    <property type="match status" value="2"/>
</dbReference>
<dbReference type="InterPro" id="IPR006016">
    <property type="entry name" value="UspA"/>
</dbReference>
<dbReference type="AlphaFoldDB" id="A0A8U0A118"/>
<evidence type="ECO:0000259" key="2">
    <source>
        <dbReference type="Pfam" id="PF00582"/>
    </source>
</evidence>
<dbReference type="InterPro" id="IPR006015">
    <property type="entry name" value="Universal_stress_UspA"/>
</dbReference>
<reference evidence="3" key="1">
    <citation type="submission" date="2022-04" db="EMBL/GenBank/DDBJ databases">
        <title>Halocatena sp. nov., isolated from a salt lake.</title>
        <authorList>
            <person name="Cui H.-L."/>
        </authorList>
    </citation>
    <scope>NUCLEOTIDE SEQUENCE</scope>
    <source>
        <strain evidence="3">AD-1</strain>
    </source>
</reference>
<sequence length="298" mass="31713">MTIQLQYMYSDVLIPTDGSEGIEGAITHGLALAERYDATVHALSVVDVGIIKELDTNVSLLKSVRESRTETANQATAAVQSRSSDYDVTVVEAVREGVPAHEIVSYADEHADLIAMGTHGRTGLGQYLLGSVTTSVVRTATVPVLTDRLTDPPRSSDYTDILVATDGTAGSAAAIEHAIALARRYEATLHTLYVVDTKLGQNLPVQNVLEQDGQRAVSAVTTAAESDGVSTTEQIVSGVPHEEIRSTIEECDVDLLVLGTHGRKGLDRLVLGSVAERLIRTVEIPVLTVRSTDAADAE</sequence>
<keyword evidence="4" id="KW-1185">Reference proteome</keyword>
<evidence type="ECO:0000256" key="1">
    <source>
        <dbReference type="ARBA" id="ARBA00008791"/>
    </source>
</evidence>
<name>A0A8U0A118_9EURY</name>
<organism evidence="3 4">
    <name type="scientific">Halocatena salina</name>
    <dbReference type="NCBI Taxonomy" id="2934340"/>
    <lineage>
        <taxon>Archaea</taxon>
        <taxon>Methanobacteriati</taxon>
        <taxon>Methanobacteriota</taxon>
        <taxon>Stenosarchaea group</taxon>
        <taxon>Halobacteria</taxon>
        <taxon>Halobacteriales</taxon>
        <taxon>Natronomonadaceae</taxon>
        <taxon>Halocatena</taxon>
    </lineage>
</organism>
<evidence type="ECO:0000313" key="4">
    <source>
        <dbReference type="Proteomes" id="UP000831768"/>
    </source>
</evidence>
<feature type="domain" description="UspA" evidence="2">
    <location>
        <begin position="8"/>
        <end position="145"/>
    </location>
</feature>
<feature type="domain" description="UspA" evidence="2">
    <location>
        <begin position="158"/>
        <end position="290"/>
    </location>
</feature>